<evidence type="ECO:0008006" key="4">
    <source>
        <dbReference type="Google" id="ProtNLM"/>
    </source>
</evidence>
<comment type="caution">
    <text evidence="2">The sequence shown here is derived from an EMBL/GenBank/DDBJ whole genome shotgun (WGS) entry which is preliminary data.</text>
</comment>
<gene>
    <name evidence="2" type="ORF">CKF58_06985</name>
</gene>
<name>A0A3A1YG24_9GAMM</name>
<protein>
    <recommendedName>
        <fullName evidence="4">Porin</fullName>
    </recommendedName>
</protein>
<organism evidence="2 3">
    <name type="scientific">Psittacicella hinzii</name>
    <dbReference type="NCBI Taxonomy" id="2028575"/>
    <lineage>
        <taxon>Bacteria</taxon>
        <taxon>Pseudomonadati</taxon>
        <taxon>Pseudomonadota</taxon>
        <taxon>Gammaproteobacteria</taxon>
        <taxon>Pasteurellales</taxon>
        <taxon>Psittacicellaceae</taxon>
        <taxon>Psittacicella</taxon>
    </lineage>
</organism>
<keyword evidence="1" id="KW-0732">Signal</keyword>
<proteinExistence type="predicted"/>
<accession>A0A3A1YG24</accession>
<dbReference type="Gene3D" id="2.40.160.10">
    <property type="entry name" value="Porin"/>
    <property type="match status" value="1"/>
</dbReference>
<dbReference type="AlphaFoldDB" id="A0A3A1YG24"/>
<feature type="chain" id="PRO_5017446912" description="Porin" evidence="1">
    <location>
        <begin position="20"/>
        <end position="378"/>
    </location>
</feature>
<sequence length="378" mass="42105">MKKTLLALAVAGVATSAFANTNVYSYSNGSSSANLGVFAEARYNYTKAVERIKDRTDNKTTKDVTKLNEGRLRFGVYGAITDSNNLTYSFYTRFQTTFDYLNEKQTGVARQKSHTRQGVDVNRAYVQLSHSTLGSVLYGKYVTVADDRFNNDLEYDVYNTNKPFTAFSATTGEFDSVITYKAPVVYGVSGAVSYGETKESQTDYTKQVAVKLTYDLSGNHVVFVYANTRDRADYTTTTTYNSYDLAFYNDGLVKDFTLGADVAFEHQKRANTDLYKTKAWSLAAKATYTGFQYAQPFLNVAYVQTKDHGSDTRVKSKAVNLAFGLQSDVYTYKTAKATVFVEGVYSRDSLKYRTVSTNEVSKATLKHKAFTVGAKLAF</sequence>
<evidence type="ECO:0000313" key="3">
    <source>
        <dbReference type="Proteomes" id="UP000265916"/>
    </source>
</evidence>
<dbReference type="RefSeq" id="WP_119532352.1">
    <property type="nucleotide sequence ID" value="NZ_JBHSSP010000020.1"/>
</dbReference>
<dbReference type="SUPFAM" id="SSF56935">
    <property type="entry name" value="Porins"/>
    <property type="match status" value="1"/>
</dbReference>
<reference evidence="2 3" key="1">
    <citation type="submission" date="2017-08" db="EMBL/GenBank/DDBJ databases">
        <title>Reclassification of Bisgaard taxon 37 and 44.</title>
        <authorList>
            <person name="Christensen H."/>
        </authorList>
    </citation>
    <scope>NUCLEOTIDE SEQUENCE [LARGE SCALE GENOMIC DNA]</scope>
    <source>
        <strain evidence="2 3">111</strain>
    </source>
</reference>
<feature type="signal peptide" evidence="1">
    <location>
        <begin position="1"/>
        <end position="19"/>
    </location>
</feature>
<keyword evidence="3" id="KW-1185">Reference proteome</keyword>
<evidence type="ECO:0000256" key="1">
    <source>
        <dbReference type="SAM" id="SignalP"/>
    </source>
</evidence>
<evidence type="ECO:0000313" key="2">
    <source>
        <dbReference type="EMBL" id="RIY35174.1"/>
    </source>
</evidence>
<dbReference type="InterPro" id="IPR023614">
    <property type="entry name" value="Porin_dom_sf"/>
</dbReference>
<dbReference type="EMBL" id="NRJG01000147">
    <property type="protein sequence ID" value="RIY35174.1"/>
    <property type="molecule type" value="Genomic_DNA"/>
</dbReference>
<dbReference type="OrthoDB" id="5671384at2"/>
<dbReference type="Proteomes" id="UP000265916">
    <property type="component" value="Unassembled WGS sequence"/>
</dbReference>